<comment type="caution">
    <text evidence="2">The sequence shown here is derived from an EMBL/GenBank/DDBJ whole genome shotgun (WGS) entry which is preliminary data.</text>
</comment>
<dbReference type="EMBL" id="JBHRTF010000001">
    <property type="protein sequence ID" value="MFC3114238.1"/>
    <property type="molecule type" value="Genomic_DNA"/>
</dbReference>
<organism evidence="2 3">
    <name type="scientific">Cellvibrio fontiphilus</name>
    <dbReference type="NCBI Taxonomy" id="1815559"/>
    <lineage>
        <taxon>Bacteria</taxon>
        <taxon>Pseudomonadati</taxon>
        <taxon>Pseudomonadota</taxon>
        <taxon>Gammaproteobacteria</taxon>
        <taxon>Cellvibrionales</taxon>
        <taxon>Cellvibrionaceae</taxon>
        <taxon>Cellvibrio</taxon>
    </lineage>
</organism>
<dbReference type="Pfam" id="PF06097">
    <property type="entry name" value="DUF945"/>
    <property type="match status" value="1"/>
</dbReference>
<evidence type="ECO:0000256" key="1">
    <source>
        <dbReference type="SAM" id="MobiDB-lite"/>
    </source>
</evidence>
<accession>A0ABV7FBX7</accession>
<protein>
    <submittedName>
        <fullName evidence="2">DUF945 family protein</fullName>
    </submittedName>
</protein>
<sequence length="482" mass="51572">MKKPLFATLGVAIAYTGAAWYTGYVGEQKFREQLELTKQQPASVGMQLDLVKYERGIFTSQVELVIKPLSELPLELVRLTSRAQHGPVLFGDGLGFGLYDMTSRFQLQLRDEQMNKDLQAALGDKLGDIHSRVYFDASYDGSWGLDALAKEEDGTSLSMQPSQVNFSGRLDSLSGEAQIKIGAINAKLADGSHIDVAEISGSVQVENLEPGVNLTNMTLTMPEVKGANGQGVAFSLEGLSLAQLQTLNNNKIDTQVKLDMVKLVGPVVVEKAYYHISFNQVDKAALKAINESMSRAAGVTDPEALQMVYLQVFTEALPLLLQEGLSAQLSLGAEFMGGKSEAVWNTRYVPPADGKTLTQLQGLEEYLQLVDSDLSVKAPAGLLQATPASTMVGTYLQEDNGNYLLKASFKAGELVIGNTTVPPEQWMTALAGMSAMAQAGQAPAAGEADAYSDTDAYADANAYEGADAEAEATEADAEAATE</sequence>
<feature type="region of interest" description="Disordered" evidence="1">
    <location>
        <begin position="462"/>
        <end position="482"/>
    </location>
</feature>
<dbReference type="Proteomes" id="UP001595555">
    <property type="component" value="Unassembled WGS sequence"/>
</dbReference>
<name>A0ABV7FBX7_9GAMM</name>
<keyword evidence="3" id="KW-1185">Reference proteome</keyword>
<proteinExistence type="predicted"/>
<dbReference type="InterPro" id="IPR010352">
    <property type="entry name" value="DUF945"/>
</dbReference>
<feature type="compositionally biased region" description="Acidic residues" evidence="1">
    <location>
        <begin position="466"/>
        <end position="482"/>
    </location>
</feature>
<dbReference type="RefSeq" id="WP_378115393.1">
    <property type="nucleotide sequence ID" value="NZ_JBHRTF010000001.1"/>
</dbReference>
<reference evidence="3" key="1">
    <citation type="journal article" date="2019" name="Int. J. Syst. Evol. Microbiol.">
        <title>The Global Catalogue of Microorganisms (GCM) 10K type strain sequencing project: providing services to taxonomists for standard genome sequencing and annotation.</title>
        <authorList>
            <consortium name="The Broad Institute Genomics Platform"/>
            <consortium name="The Broad Institute Genome Sequencing Center for Infectious Disease"/>
            <person name="Wu L."/>
            <person name="Ma J."/>
        </authorList>
    </citation>
    <scope>NUCLEOTIDE SEQUENCE [LARGE SCALE GENOMIC DNA]</scope>
    <source>
        <strain evidence="3">KCTC 52237</strain>
    </source>
</reference>
<evidence type="ECO:0000313" key="2">
    <source>
        <dbReference type="EMBL" id="MFC3114238.1"/>
    </source>
</evidence>
<evidence type="ECO:0000313" key="3">
    <source>
        <dbReference type="Proteomes" id="UP001595555"/>
    </source>
</evidence>
<gene>
    <name evidence="2" type="ORF">ACFODX_01635</name>
</gene>